<dbReference type="STRING" id="13706.A0A1X2H2Y2"/>
<sequence>MSSVEQTPAGRTGPSSSKKIRMTMACERCRSKKVKCDFAHPSCTRCQQAKAQCSYDGSATQVDLFNLVKLNETVERLQQRVQSIETDMKDVSSNTQYVADEFRMTRGTADSLVATTTTTSSSNHPQQWSLSLTPRGLRIDTNIISLHDLYDILSTGISRLDLDNSKCDSSEVSSTSSSTTSTHNTTHTAHTNADIDKNTTIVRKKKLWKTKLKTFPLYSTWETHAASPPPTAIPSHASIHTSSAAGTTDLPLSREQLDHVMDIYEECLLCLPCPGIATSVPARYRNGTLDPMLFNAAVAWTARHAAIYHDLFPGQDPNDVGETFFEKAKEHLKDRFFKPASPDTMHSLLIMYIYATGRPNQVESEAYMYLGLAIRMCLDLNMYQESTDPDPVVRESNRRFFWAVYFLETLCTIHSDRPFALPAEDLITVGFPTVMDHEASGEKRWRVLFTTQRFRITRIYRNIMHKAAQEKPLLSSISTLDRELKDWYEQLPPEFKYTPGDKETRDWATASFREQACIKLNFEYNFQLCQLYSLFSSRAQPQELSAVELLCKQVCQRAADNIVDLLECYSRLQQRWCHFSLENLMVATIVFAHNKKIGDDKEEAWAQKQLQRMAELLSRSPVCHHKYVFSLVGRIQKILSEDADLVDLDQDETGGSDDAEQSGGSKYKRSAEDLADTADTMSAAAVRQEQEQQEQPQTQAQTQSHSLPHAPQPLQSMLGMDTTAFHDLGKTDTVPFSDFLYTPTMIGYTPSAAGGLLQQQQQQHTQPHPPQQTSFSSPFVTSSSIQSLANPTVYSPSPSTPSPMFRPHQAAAWPPHSQPTPSQAASVIPTPSVVAPSMAPSQHDQFAQYPIKYDLLSPQHQQAPQQPPLQQHYPTSPMYHHSHSQDKPPQPNHQTFGYFR</sequence>
<evidence type="ECO:0000256" key="1">
    <source>
        <dbReference type="ARBA" id="ARBA00004123"/>
    </source>
</evidence>
<evidence type="ECO:0000313" key="9">
    <source>
        <dbReference type="EMBL" id="ORY92145.1"/>
    </source>
</evidence>
<feature type="compositionally biased region" description="Low complexity" evidence="7">
    <location>
        <begin position="693"/>
        <end position="703"/>
    </location>
</feature>
<gene>
    <name evidence="9" type="ORF">BCR43DRAFT_527417</name>
</gene>
<evidence type="ECO:0000256" key="7">
    <source>
        <dbReference type="SAM" id="MobiDB-lite"/>
    </source>
</evidence>
<evidence type="ECO:0000313" key="10">
    <source>
        <dbReference type="Proteomes" id="UP000242180"/>
    </source>
</evidence>
<dbReference type="SUPFAM" id="SSF57701">
    <property type="entry name" value="Zn2/Cys6 DNA-binding domain"/>
    <property type="match status" value="1"/>
</dbReference>
<keyword evidence="10" id="KW-1185">Reference proteome</keyword>
<dbReference type="CDD" id="cd00067">
    <property type="entry name" value="GAL4"/>
    <property type="match status" value="1"/>
</dbReference>
<evidence type="ECO:0000256" key="2">
    <source>
        <dbReference type="ARBA" id="ARBA00022723"/>
    </source>
</evidence>
<dbReference type="EMBL" id="MCGN01000010">
    <property type="protein sequence ID" value="ORY92145.1"/>
    <property type="molecule type" value="Genomic_DNA"/>
</dbReference>
<dbReference type="InterPro" id="IPR050815">
    <property type="entry name" value="TF_fung"/>
</dbReference>
<reference evidence="9 10" key="1">
    <citation type="submission" date="2016-07" db="EMBL/GenBank/DDBJ databases">
        <title>Pervasive Adenine N6-methylation of Active Genes in Fungi.</title>
        <authorList>
            <consortium name="DOE Joint Genome Institute"/>
            <person name="Mondo S.J."/>
            <person name="Dannebaum R.O."/>
            <person name="Kuo R.C."/>
            <person name="Labutti K."/>
            <person name="Haridas S."/>
            <person name="Kuo A."/>
            <person name="Salamov A."/>
            <person name="Ahrendt S.R."/>
            <person name="Lipzen A."/>
            <person name="Sullivan W."/>
            <person name="Andreopoulos W.B."/>
            <person name="Clum A."/>
            <person name="Lindquist E."/>
            <person name="Daum C."/>
            <person name="Ramamoorthy G.K."/>
            <person name="Gryganskyi A."/>
            <person name="Culley D."/>
            <person name="Magnuson J.K."/>
            <person name="James T.Y."/>
            <person name="O'Malley M.A."/>
            <person name="Stajich J.E."/>
            <person name="Spatafora J.W."/>
            <person name="Visel A."/>
            <person name="Grigoriev I.V."/>
        </authorList>
    </citation>
    <scope>NUCLEOTIDE SEQUENCE [LARGE SCALE GENOMIC DNA]</scope>
    <source>
        <strain evidence="9 10">NRRL 2496</strain>
    </source>
</reference>
<dbReference type="Gene3D" id="4.10.240.10">
    <property type="entry name" value="Zn(2)-C6 fungal-type DNA-binding domain"/>
    <property type="match status" value="1"/>
</dbReference>
<dbReference type="SMART" id="SM00906">
    <property type="entry name" value="Fungal_trans"/>
    <property type="match status" value="1"/>
</dbReference>
<dbReference type="OMA" id="NSIHAWV"/>
<feature type="compositionally biased region" description="Low complexity" evidence="7">
    <location>
        <begin position="758"/>
        <end position="787"/>
    </location>
</feature>
<dbReference type="InterPro" id="IPR001138">
    <property type="entry name" value="Zn2Cys6_DnaBD"/>
</dbReference>
<dbReference type="InterPro" id="IPR036864">
    <property type="entry name" value="Zn2-C6_fun-type_DNA-bd_sf"/>
</dbReference>
<keyword evidence="2" id="KW-0479">Metal-binding</keyword>
<evidence type="ECO:0000256" key="5">
    <source>
        <dbReference type="ARBA" id="ARBA00023242"/>
    </source>
</evidence>
<feature type="compositionally biased region" description="Low complexity" evidence="7">
    <location>
        <begin position="170"/>
        <end position="191"/>
    </location>
</feature>
<feature type="region of interest" description="Disordered" evidence="7">
    <location>
        <begin position="756"/>
        <end position="827"/>
    </location>
</feature>
<feature type="compositionally biased region" description="Acidic residues" evidence="7">
    <location>
        <begin position="649"/>
        <end position="660"/>
    </location>
</feature>
<dbReference type="Pfam" id="PF00172">
    <property type="entry name" value="Zn_clus"/>
    <property type="match status" value="1"/>
</dbReference>
<dbReference type="InParanoid" id="A0A1X2H2Y2"/>
<protein>
    <recommendedName>
        <fullName evidence="8">Zn(2)-C6 fungal-type domain-containing protein</fullName>
    </recommendedName>
</protein>
<dbReference type="PANTHER" id="PTHR47338">
    <property type="entry name" value="ZN(II)2CYS6 TRANSCRIPTION FACTOR (EUROFUNG)-RELATED"/>
    <property type="match status" value="1"/>
</dbReference>
<dbReference type="Pfam" id="PF04082">
    <property type="entry name" value="Fungal_trans"/>
    <property type="match status" value="1"/>
</dbReference>
<comment type="subcellular location">
    <subcellularLocation>
        <location evidence="1">Nucleus</location>
    </subcellularLocation>
</comment>
<feature type="region of interest" description="Disordered" evidence="7">
    <location>
        <begin position="164"/>
        <end position="191"/>
    </location>
</feature>
<evidence type="ECO:0000256" key="6">
    <source>
        <dbReference type="SAM" id="Coils"/>
    </source>
</evidence>
<dbReference type="Proteomes" id="UP000242180">
    <property type="component" value="Unassembled WGS sequence"/>
</dbReference>
<dbReference type="SMART" id="SM00066">
    <property type="entry name" value="GAL4"/>
    <property type="match status" value="1"/>
</dbReference>
<keyword evidence="6" id="KW-0175">Coiled coil</keyword>
<evidence type="ECO:0000256" key="3">
    <source>
        <dbReference type="ARBA" id="ARBA00023015"/>
    </source>
</evidence>
<dbReference type="InterPro" id="IPR007219">
    <property type="entry name" value="XnlR_reg_dom"/>
</dbReference>
<keyword evidence="5" id="KW-0539">Nucleus</keyword>
<dbReference type="PROSITE" id="PS50048">
    <property type="entry name" value="ZN2_CY6_FUNGAL_2"/>
    <property type="match status" value="1"/>
</dbReference>
<dbReference type="AlphaFoldDB" id="A0A1X2H2Y2"/>
<feature type="domain" description="Zn(2)-C6 fungal-type" evidence="8">
    <location>
        <begin position="25"/>
        <end position="55"/>
    </location>
</feature>
<keyword evidence="4" id="KW-0804">Transcription</keyword>
<evidence type="ECO:0000259" key="8">
    <source>
        <dbReference type="PROSITE" id="PS50048"/>
    </source>
</evidence>
<proteinExistence type="predicted"/>
<dbReference type="CDD" id="cd12148">
    <property type="entry name" value="fungal_TF_MHR"/>
    <property type="match status" value="1"/>
</dbReference>
<organism evidence="9 10">
    <name type="scientific">Syncephalastrum racemosum</name>
    <name type="common">Filamentous fungus</name>
    <dbReference type="NCBI Taxonomy" id="13706"/>
    <lineage>
        <taxon>Eukaryota</taxon>
        <taxon>Fungi</taxon>
        <taxon>Fungi incertae sedis</taxon>
        <taxon>Mucoromycota</taxon>
        <taxon>Mucoromycotina</taxon>
        <taxon>Mucoromycetes</taxon>
        <taxon>Mucorales</taxon>
        <taxon>Syncephalastraceae</taxon>
        <taxon>Syncephalastrum</taxon>
    </lineage>
</organism>
<dbReference type="PANTHER" id="PTHR47338:SF7">
    <property type="entry name" value="ZN(II)2CYS6 TRANSCRIPTION FACTOR (EUROFUNG)"/>
    <property type="match status" value="1"/>
</dbReference>
<comment type="caution">
    <text evidence="9">The sequence shown here is derived from an EMBL/GenBank/DDBJ whole genome shotgun (WGS) entry which is preliminary data.</text>
</comment>
<feature type="compositionally biased region" description="Low complexity" evidence="7">
    <location>
        <begin position="859"/>
        <end position="874"/>
    </location>
</feature>
<feature type="region of interest" description="Disordered" evidence="7">
    <location>
        <begin position="649"/>
        <end position="715"/>
    </location>
</feature>
<feature type="region of interest" description="Disordered" evidence="7">
    <location>
        <begin position="859"/>
        <end position="900"/>
    </location>
</feature>
<feature type="coiled-coil region" evidence="6">
    <location>
        <begin position="67"/>
        <end position="94"/>
    </location>
</feature>
<dbReference type="GO" id="GO:0005634">
    <property type="term" value="C:nucleus"/>
    <property type="evidence" value="ECO:0007669"/>
    <property type="project" value="UniProtKB-SubCell"/>
</dbReference>
<name>A0A1X2H2Y2_SYNRA</name>
<dbReference type="GO" id="GO:0000981">
    <property type="term" value="F:DNA-binding transcription factor activity, RNA polymerase II-specific"/>
    <property type="evidence" value="ECO:0007669"/>
    <property type="project" value="InterPro"/>
</dbReference>
<evidence type="ECO:0000256" key="4">
    <source>
        <dbReference type="ARBA" id="ARBA00023163"/>
    </source>
</evidence>
<keyword evidence="3" id="KW-0805">Transcription regulation</keyword>
<accession>A0A1X2H2Y2</accession>
<dbReference type="OrthoDB" id="3362851at2759"/>
<dbReference type="PROSITE" id="PS00463">
    <property type="entry name" value="ZN2_CY6_FUNGAL_1"/>
    <property type="match status" value="1"/>
</dbReference>
<dbReference type="GO" id="GO:0003677">
    <property type="term" value="F:DNA binding"/>
    <property type="evidence" value="ECO:0007669"/>
    <property type="project" value="InterPro"/>
</dbReference>
<dbReference type="GO" id="GO:0008270">
    <property type="term" value="F:zinc ion binding"/>
    <property type="evidence" value="ECO:0007669"/>
    <property type="project" value="InterPro"/>
</dbReference>
<dbReference type="GO" id="GO:0006351">
    <property type="term" value="P:DNA-templated transcription"/>
    <property type="evidence" value="ECO:0007669"/>
    <property type="project" value="InterPro"/>
</dbReference>